<accession>A0ABS8IQJ2</accession>
<comment type="caution">
    <text evidence="12">The sequence shown here is derived from an EMBL/GenBank/DDBJ whole genome shotgun (WGS) entry which is preliminary data.</text>
</comment>
<dbReference type="InterPro" id="IPR001509">
    <property type="entry name" value="Epimerase_deHydtase"/>
</dbReference>
<evidence type="ECO:0000256" key="3">
    <source>
        <dbReference type="ARBA" id="ARBA00004947"/>
    </source>
</evidence>
<comment type="catalytic activity">
    <reaction evidence="1 10">
        <text>UDP-alpha-D-glucose = UDP-alpha-D-galactose</text>
        <dbReference type="Rhea" id="RHEA:22168"/>
        <dbReference type="ChEBI" id="CHEBI:58885"/>
        <dbReference type="ChEBI" id="CHEBI:66914"/>
        <dbReference type="EC" id="5.1.3.2"/>
    </reaction>
</comment>
<dbReference type="GO" id="GO:0003978">
    <property type="term" value="F:UDP-glucose 4-epimerase activity"/>
    <property type="evidence" value="ECO:0007669"/>
    <property type="project" value="UniProtKB-EC"/>
</dbReference>
<protein>
    <recommendedName>
        <fullName evidence="6 10">UDP-glucose 4-epimerase</fullName>
        <ecNumber evidence="5 10">5.1.3.2</ecNumber>
    </recommendedName>
</protein>
<dbReference type="PANTHER" id="PTHR43725">
    <property type="entry name" value="UDP-GLUCOSE 4-EPIMERASE"/>
    <property type="match status" value="1"/>
</dbReference>
<dbReference type="InterPro" id="IPR036291">
    <property type="entry name" value="NAD(P)-bd_dom_sf"/>
</dbReference>
<proteinExistence type="inferred from homology"/>
<evidence type="ECO:0000256" key="7">
    <source>
        <dbReference type="ARBA" id="ARBA00023027"/>
    </source>
</evidence>
<keyword evidence="8 10" id="KW-0413">Isomerase</keyword>
<comment type="pathway">
    <text evidence="3 10">Carbohydrate metabolism; galactose metabolism.</text>
</comment>
<keyword evidence="13" id="KW-1185">Reference proteome</keyword>
<name>A0ABS8IQJ2_9BURK</name>
<comment type="subunit">
    <text evidence="10">Homodimer.</text>
</comment>
<evidence type="ECO:0000313" key="12">
    <source>
        <dbReference type="EMBL" id="MCC6070018.1"/>
    </source>
</evidence>
<keyword evidence="7 10" id="KW-0520">NAD</keyword>
<evidence type="ECO:0000259" key="11">
    <source>
        <dbReference type="Pfam" id="PF01370"/>
    </source>
</evidence>
<feature type="domain" description="NAD-dependent epimerase/dehydratase" evidence="11">
    <location>
        <begin position="5"/>
        <end position="253"/>
    </location>
</feature>
<evidence type="ECO:0000256" key="9">
    <source>
        <dbReference type="ARBA" id="ARBA00023277"/>
    </source>
</evidence>
<dbReference type="NCBIfam" id="TIGR01179">
    <property type="entry name" value="galE"/>
    <property type="match status" value="1"/>
</dbReference>
<dbReference type="RefSeq" id="WP_229430942.1">
    <property type="nucleotide sequence ID" value="NZ_JAJHPV010000004.1"/>
</dbReference>
<keyword evidence="9 10" id="KW-0119">Carbohydrate metabolism</keyword>
<comment type="cofactor">
    <cofactor evidence="2 10">
        <name>NAD(+)</name>
        <dbReference type="ChEBI" id="CHEBI:57540"/>
    </cofactor>
</comment>
<evidence type="ECO:0000256" key="4">
    <source>
        <dbReference type="ARBA" id="ARBA00007637"/>
    </source>
</evidence>
<dbReference type="Gene3D" id="3.90.25.10">
    <property type="entry name" value="UDP-galactose 4-epimerase, domain 1"/>
    <property type="match status" value="1"/>
</dbReference>
<dbReference type="InterPro" id="IPR005886">
    <property type="entry name" value="UDP_G4E"/>
</dbReference>
<sequence>MKPTILVVGGAGYIGSQMTRQLAAAGYVPVVLDDLSNGRREAVGPHRLVVADMGERGALDALLQAFQFDAVMHFASFIQVGESVTEPGRYYDNNVGNTVRLLQAMVRHGVRNFIFSSTAAIFGDPAYVPIDERHPKEPINPYGRSKWMVEQVLGDFESAYGLRSSCLRYFNAAGADPDIALGECHQPETHLIPLVLQAAAGRRADITVYGEDYDTPDGTCIRDYIHVSDLCDAHLLALQQLRAGGPGTRYNLGNGAGYSIREVIDAAERVTGRTIARKSGPRRAGDPPVLVADATLAKSELGWRPRFADLDAIILHAWRWEQEHFGAAAAARAPARSGPD</sequence>
<organism evidence="12 13">
    <name type="scientific">Massilia agrisoli</name>
    <dbReference type="NCBI Taxonomy" id="2892444"/>
    <lineage>
        <taxon>Bacteria</taxon>
        <taxon>Pseudomonadati</taxon>
        <taxon>Pseudomonadota</taxon>
        <taxon>Betaproteobacteria</taxon>
        <taxon>Burkholderiales</taxon>
        <taxon>Oxalobacteraceae</taxon>
        <taxon>Telluria group</taxon>
        <taxon>Massilia</taxon>
    </lineage>
</organism>
<evidence type="ECO:0000256" key="2">
    <source>
        <dbReference type="ARBA" id="ARBA00001911"/>
    </source>
</evidence>
<evidence type="ECO:0000256" key="5">
    <source>
        <dbReference type="ARBA" id="ARBA00013189"/>
    </source>
</evidence>
<evidence type="ECO:0000256" key="8">
    <source>
        <dbReference type="ARBA" id="ARBA00023235"/>
    </source>
</evidence>
<dbReference type="Gene3D" id="3.40.50.720">
    <property type="entry name" value="NAD(P)-binding Rossmann-like Domain"/>
    <property type="match status" value="1"/>
</dbReference>
<dbReference type="EC" id="5.1.3.2" evidence="5 10"/>
<dbReference type="EMBL" id="JAJHPV010000004">
    <property type="protein sequence ID" value="MCC6070018.1"/>
    <property type="molecule type" value="Genomic_DNA"/>
</dbReference>
<gene>
    <name evidence="12" type="primary">galE</name>
    <name evidence="12" type="ORF">LMJ30_03460</name>
</gene>
<dbReference type="Proteomes" id="UP001198701">
    <property type="component" value="Unassembled WGS sequence"/>
</dbReference>
<evidence type="ECO:0000313" key="13">
    <source>
        <dbReference type="Proteomes" id="UP001198701"/>
    </source>
</evidence>
<evidence type="ECO:0000256" key="1">
    <source>
        <dbReference type="ARBA" id="ARBA00000083"/>
    </source>
</evidence>
<dbReference type="PANTHER" id="PTHR43725:SF53">
    <property type="entry name" value="UDP-ARABINOSE 4-EPIMERASE 1"/>
    <property type="match status" value="1"/>
</dbReference>
<evidence type="ECO:0000256" key="10">
    <source>
        <dbReference type="RuleBase" id="RU366046"/>
    </source>
</evidence>
<dbReference type="Pfam" id="PF01370">
    <property type="entry name" value="Epimerase"/>
    <property type="match status" value="1"/>
</dbReference>
<dbReference type="SUPFAM" id="SSF51735">
    <property type="entry name" value="NAD(P)-binding Rossmann-fold domains"/>
    <property type="match status" value="1"/>
</dbReference>
<evidence type="ECO:0000256" key="6">
    <source>
        <dbReference type="ARBA" id="ARBA00018569"/>
    </source>
</evidence>
<reference evidence="12 13" key="1">
    <citation type="submission" date="2021-11" db="EMBL/GenBank/DDBJ databases">
        <authorList>
            <person name="Huq M.A."/>
        </authorList>
    </citation>
    <scope>NUCLEOTIDE SEQUENCE [LARGE SCALE GENOMIC DNA]</scope>
    <source>
        <strain evidence="12 13">MAHUQ-52</strain>
    </source>
</reference>
<comment type="similarity">
    <text evidence="4 10">Belongs to the NAD(P)-dependent epimerase/dehydratase family.</text>
</comment>
<dbReference type="CDD" id="cd05247">
    <property type="entry name" value="UDP_G4E_1_SDR_e"/>
    <property type="match status" value="1"/>
</dbReference>